<dbReference type="Pfam" id="PF22544">
    <property type="entry name" value="HYDIN_VesB_CFA65-like_Ig"/>
    <property type="match status" value="1"/>
</dbReference>
<dbReference type="Gene3D" id="2.60.40.10">
    <property type="entry name" value="Immunoglobulins"/>
    <property type="match status" value="9"/>
</dbReference>
<dbReference type="InterPro" id="IPR013783">
    <property type="entry name" value="Ig-like_fold"/>
</dbReference>
<sequence length="1743" mass="199738">MSSVESLFRTFPDNLSSQRILDKKCEKKGSIVGGVLLRNRNEDIPVSRTAHLIQNDTPYFKIKCLSTQGSKVAAGLSLSFTIVFSPDANQDYRHDLMPFFVEPISLKIESGALEEIKVSFIPENTGEVSKSMFIIYDTGERLQINLHGHGRESLVYLRDNKVSVNGTFIGLHSQTKAFIVNDSSDVISFKWSPFENSEEESLVNDLLVGTLNNACDFKSLLKQKLITWVRKFSDQQIPYPTNIQTMESSPFNIEPIEGRIQPYTTYEFIVHFNPEKANLYEDLFYCDVEGVQKRLILSIHGEGLGPKIKFSYKYLNMGKIFIGSKHKYELVISNTGLIETMFSIHCKNNTEGDENSQNITKFGKYFHLIPDEGLICPGGYQVIQIEFNCNDLLGEFNEIFQFAFDGSSNFEEITFSGTVVGPTFHFDVPSVEFDQVSYGFSKEKIITLHNTSFIPMDFILRIIDDDDDDDDDNDNDDMDGDNNNEQDEQLNVISNHHSNLHKSFDNAIFQITPNYGNLLPMSSINISIRFSPKYLGLKKYKLIVDVINVGKKAHWLPVSTEAIRPDIIVTPELINLKRCFINYPYTIEITLTNQSIEPASYQFVEQLATVEKVKTIKLQTTTNQENDSSKESKLQYSINNPEGFINGLNSVKLSITFKAKVLGSITSELCFKICGINENPLKIPVKCMGEGPVLHVDQTKLEWGTIPVLQPVVKILRISNESCIDANYNAKLVRNDTVYKAEPYSGTIPGYSHIDLNIIANLDDIILFKDQLIVQVENTSKPLKIELSATGQGGTIVTQPSMSSVLNLGSQFSVNPMRKYFKVINKGRRSQQIIWSIDGQSPRKSIHMDGQLSDKSESRWSITPHRFDLNPGASTEICLEVQCDSAKYLIKTIDVSIDFIKPVIELSTSELFYRIEKAPSDELSIQFNHFTMTNKVDLLLTCLLEVCSPFNLFIDEIYSSTMTFQLKPFESKEITVSFNPKYKDDLISRRADELLFIKYAEHPQTDAVRLIGEVHFPNVQFSSNLIDFGCILNHTEMTEHLNMKNISPLPVKFRWSLLIGDRPNIIFKRQARLIEDQIPMNVRKLLPNSHIIINKNIENAIQDSCQDTNGIEDEIKINESYNEFNQTIPNHSTNEHILDNNVNLNLSTTENSILRNLIDEDEDIIPLGIEELFDIVPLYGEINPGETIYLNCTFYGHSNIEASVLALCEIDHGPKYHIELKGSASDIVYQIDQTDHIDLGYHRLNQSIIYKFNIMNIGKVNFNYKISFPTHETFHDSIEQTTLFKMTEYGQYKIIPSYGQINNNQSQSIQIIYQPLKPGYFEQELNIQIGYFLPKSIKIHGLIDFNYLNINLPRLCMIQTKNNHHHQQQQQINNDQLIINKEISSSIYQFTMFKLINQLYDDLINFIDLLEKQQQQNRSIVCLCDTIFSNRSDFILNSIQNHNQYDQIFMHNINCPITKAIKHILTNQYYRMNNIPEKIIKLIPDIYLQLNAEYEYICNLLNDNNNNQYHNDNQLKDDRRDLILTTNDCFCSIRLYLPSYLLDFGIVIIGSIMKQNISIINTSYEPISFRFDTTSLSKAKQFGFSTNITKIYHLPGYPDCEQLDMEITFDTKQINQLINENFIQTELIIKILNGPSISIILRANIVKPTLTSHINTLDFGEVQRGEARIITVQLHNPSPVSINWYRLIPELQTTKNTTDSVYPVRVHYKSYQSLLKEKQIRIFEVIPSRGILEPNEKTNIQVS</sequence>
<dbReference type="InterPro" id="IPR000535">
    <property type="entry name" value="MSP_dom"/>
</dbReference>
<protein>
    <submittedName>
        <fullName evidence="7">Hydrocephalus-inducing protein-like protein</fullName>
    </submittedName>
</protein>
<gene>
    <name evidence="7" type="ORF">MS3_06651</name>
</gene>
<evidence type="ECO:0000256" key="5">
    <source>
        <dbReference type="ARBA" id="ARBA00023273"/>
    </source>
</evidence>
<dbReference type="PROSITE" id="PS50202">
    <property type="entry name" value="MSP"/>
    <property type="match status" value="1"/>
</dbReference>
<reference evidence="7" key="1">
    <citation type="journal article" date="2012" name="Nat. Genet.">
        <title>Whole-genome sequence of Schistosoma haematobium.</title>
        <authorList>
            <person name="Young N.D."/>
            <person name="Jex A.R."/>
            <person name="Li B."/>
            <person name="Liu S."/>
            <person name="Yang L."/>
            <person name="Xiong Z."/>
            <person name="Li Y."/>
            <person name="Cantacessi C."/>
            <person name="Hall R.S."/>
            <person name="Xu X."/>
            <person name="Chen F."/>
            <person name="Wu X."/>
            <person name="Zerlotini A."/>
            <person name="Oliveira G."/>
            <person name="Hofmann A."/>
            <person name="Zhang G."/>
            <person name="Fang X."/>
            <person name="Kang Y."/>
            <person name="Campbell B.E."/>
            <person name="Loukas A."/>
            <person name="Ranganathan S."/>
            <person name="Rollinson D."/>
            <person name="Rinaldi G."/>
            <person name="Brindley P.J."/>
            <person name="Yang H."/>
            <person name="Wang J."/>
            <person name="Wang J."/>
            <person name="Gasser R.B."/>
        </authorList>
    </citation>
    <scope>NUCLEOTIDE SEQUENCE [LARGE SCALE GENOMIC DNA]</scope>
</reference>
<dbReference type="InterPro" id="IPR053879">
    <property type="entry name" value="HYDIN_VesB_CFA65-like_Ig"/>
</dbReference>
<organism evidence="7">
    <name type="scientific">Schistosoma haematobium</name>
    <name type="common">Blood fluke</name>
    <dbReference type="NCBI Taxonomy" id="6185"/>
    <lineage>
        <taxon>Eukaryota</taxon>
        <taxon>Metazoa</taxon>
        <taxon>Spiralia</taxon>
        <taxon>Lophotrochozoa</taxon>
        <taxon>Platyhelminthes</taxon>
        <taxon>Trematoda</taxon>
        <taxon>Digenea</taxon>
        <taxon>Strigeidida</taxon>
        <taxon>Schistosomatoidea</taxon>
        <taxon>Schistosomatidae</taxon>
        <taxon>Schistosoma</taxon>
    </lineage>
</organism>
<dbReference type="STRING" id="6185.A0A094ZU00"/>
<dbReference type="InterPro" id="IPR033305">
    <property type="entry name" value="Hydin-like"/>
</dbReference>
<keyword evidence="3" id="KW-0963">Cytoplasm</keyword>
<evidence type="ECO:0000256" key="4">
    <source>
        <dbReference type="ARBA" id="ARBA00023069"/>
    </source>
</evidence>
<dbReference type="PANTHER" id="PTHR23053:SF0">
    <property type="entry name" value="HYDROCEPHALUS-INDUCING PROTEIN HOMOLOG"/>
    <property type="match status" value="1"/>
</dbReference>
<evidence type="ECO:0000313" key="7">
    <source>
        <dbReference type="EMBL" id="KGB38270.1"/>
    </source>
</evidence>
<dbReference type="GO" id="GO:0005930">
    <property type="term" value="C:axoneme"/>
    <property type="evidence" value="ECO:0007669"/>
    <property type="project" value="TreeGrafter"/>
</dbReference>
<dbReference type="GO" id="GO:0003341">
    <property type="term" value="P:cilium movement"/>
    <property type="evidence" value="ECO:0007669"/>
    <property type="project" value="TreeGrafter"/>
</dbReference>
<evidence type="ECO:0000256" key="1">
    <source>
        <dbReference type="ARBA" id="ARBA00004138"/>
    </source>
</evidence>
<dbReference type="PANTHER" id="PTHR23053">
    <property type="entry name" value="DLEC1 DELETED IN LUNG AND ESOPHAGEAL CANCER 1"/>
    <property type="match status" value="1"/>
</dbReference>
<feature type="domain" description="MSP" evidence="6">
    <location>
        <begin position="1643"/>
        <end position="1743"/>
    </location>
</feature>
<name>A0A094ZU00_SCHHA</name>
<comment type="subcellular location">
    <subcellularLocation>
        <location evidence="1">Cell projection</location>
        <location evidence="1">Cilium</location>
    </subcellularLocation>
    <subcellularLocation>
        <location evidence="2">Cytoplasm</location>
    </subcellularLocation>
</comment>
<proteinExistence type="predicted"/>
<accession>A0A094ZU00</accession>
<keyword evidence="4" id="KW-0969">Cilium</keyword>
<dbReference type="GO" id="GO:1904158">
    <property type="term" value="P:axonemal central apparatus assembly"/>
    <property type="evidence" value="ECO:0007669"/>
    <property type="project" value="TreeGrafter"/>
</dbReference>
<evidence type="ECO:0000256" key="3">
    <source>
        <dbReference type="ARBA" id="ARBA00022490"/>
    </source>
</evidence>
<keyword evidence="5" id="KW-0966">Cell projection</keyword>
<evidence type="ECO:0000259" key="6">
    <source>
        <dbReference type="PROSITE" id="PS50202"/>
    </source>
</evidence>
<dbReference type="EMBL" id="KL250997">
    <property type="protein sequence ID" value="KGB38270.1"/>
    <property type="molecule type" value="Genomic_DNA"/>
</dbReference>
<evidence type="ECO:0000256" key="2">
    <source>
        <dbReference type="ARBA" id="ARBA00004496"/>
    </source>
</evidence>